<organism evidence="1 2">
    <name type="scientific">Aduncisulcus paluster</name>
    <dbReference type="NCBI Taxonomy" id="2918883"/>
    <lineage>
        <taxon>Eukaryota</taxon>
        <taxon>Metamonada</taxon>
        <taxon>Carpediemonas-like organisms</taxon>
        <taxon>Aduncisulcus</taxon>
    </lineage>
</organism>
<dbReference type="Proteomes" id="UP001057375">
    <property type="component" value="Unassembled WGS sequence"/>
</dbReference>
<accession>A0ABQ5KN92</accession>
<evidence type="ECO:0000313" key="2">
    <source>
        <dbReference type="Proteomes" id="UP001057375"/>
    </source>
</evidence>
<comment type="caution">
    <text evidence="1">The sequence shown here is derived from an EMBL/GenBank/DDBJ whole genome shotgun (WGS) entry which is preliminary data.</text>
</comment>
<keyword evidence="2" id="KW-1185">Reference proteome</keyword>
<evidence type="ECO:0000313" key="1">
    <source>
        <dbReference type="EMBL" id="GKT33983.1"/>
    </source>
</evidence>
<name>A0ABQ5KN92_9EUKA</name>
<sequence length="89" mass="10053">MFTRTKGVAIARTGDVSEIVDTGQPRGGRDPVRRFGYRHCTHLTELGRYHRRSEKSKSCDRCYRQSLSPPVSLADDVRLDITSAGVRFV</sequence>
<gene>
    <name evidence="1" type="ORF">ADUPG1_002719</name>
</gene>
<reference evidence="1" key="1">
    <citation type="submission" date="2022-03" db="EMBL/GenBank/DDBJ databases">
        <title>Draft genome sequence of Aduncisulcus paluster, a free-living microaerophilic Fornicata.</title>
        <authorList>
            <person name="Yuyama I."/>
            <person name="Kume K."/>
            <person name="Tamura T."/>
            <person name="Inagaki Y."/>
            <person name="Hashimoto T."/>
        </authorList>
    </citation>
    <scope>NUCLEOTIDE SEQUENCE</scope>
    <source>
        <strain evidence="1">NY0171</strain>
    </source>
</reference>
<dbReference type="EMBL" id="BQXS01003310">
    <property type="protein sequence ID" value="GKT33983.1"/>
    <property type="molecule type" value="Genomic_DNA"/>
</dbReference>
<protein>
    <submittedName>
        <fullName evidence="1">Uncharacterized protein</fullName>
    </submittedName>
</protein>
<proteinExistence type="predicted"/>